<dbReference type="Gene3D" id="3.40.50.720">
    <property type="entry name" value="NAD(P)-binding Rossmann-like Domain"/>
    <property type="match status" value="1"/>
</dbReference>
<keyword evidence="4" id="KW-0520">NAD</keyword>
<feature type="domain" description="Alcohol dehydrogenase-like C-terminal" evidence="6">
    <location>
        <begin position="216"/>
        <end position="341"/>
    </location>
</feature>
<comment type="caution">
    <text evidence="7">The sequence shown here is derived from an EMBL/GenBank/DDBJ whole genome shotgun (WGS) entry which is preliminary data.</text>
</comment>
<keyword evidence="3" id="KW-0862">Zinc</keyword>
<dbReference type="Proteomes" id="UP000274601">
    <property type="component" value="Unassembled WGS sequence"/>
</dbReference>
<feature type="compositionally biased region" description="Polar residues" evidence="5">
    <location>
        <begin position="66"/>
        <end position="93"/>
    </location>
</feature>
<evidence type="ECO:0000256" key="3">
    <source>
        <dbReference type="ARBA" id="ARBA00022833"/>
    </source>
</evidence>
<dbReference type="AlphaFoldDB" id="A0A495QLW4"/>
<proteinExistence type="inferred from homology"/>
<evidence type="ECO:0000256" key="2">
    <source>
        <dbReference type="ARBA" id="ARBA00022723"/>
    </source>
</evidence>
<reference evidence="7 8" key="1">
    <citation type="submission" date="2018-10" db="EMBL/GenBank/DDBJ databases">
        <title>Genomic Encyclopedia of Archaeal and Bacterial Type Strains, Phase II (KMG-II): from individual species to whole genera.</title>
        <authorList>
            <person name="Goeker M."/>
        </authorList>
    </citation>
    <scope>NUCLEOTIDE SEQUENCE [LARGE SCALE GENOMIC DNA]</scope>
    <source>
        <strain evidence="7 8">DSM 43383</strain>
    </source>
</reference>
<dbReference type="InterPro" id="IPR011032">
    <property type="entry name" value="GroES-like_sf"/>
</dbReference>
<dbReference type="SUPFAM" id="SSF51735">
    <property type="entry name" value="NAD(P)-binding Rossmann-fold domains"/>
    <property type="match status" value="1"/>
</dbReference>
<feature type="compositionally biased region" description="Low complexity" evidence="5">
    <location>
        <begin position="39"/>
        <end position="54"/>
    </location>
</feature>
<protein>
    <submittedName>
        <fullName evidence="7">Alcohol dehydrogenase</fullName>
    </submittedName>
</protein>
<accession>A0A495QLW4</accession>
<evidence type="ECO:0000256" key="5">
    <source>
        <dbReference type="SAM" id="MobiDB-lite"/>
    </source>
</evidence>
<feature type="compositionally biased region" description="Low complexity" evidence="5">
    <location>
        <begin position="1"/>
        <end position="27"/>
    </location>
</feature>
<dbReference type="SUPFAM" id="SSF50129">
    <property type="entry name" value="GroES-like"/>
    <property type="match status" value="1"/>
</dbReference>
<dbReference type="GO" id="GO:0005829">
    <property type="term" value="C:cytosol"/>
    <property type="evidence" value="ECO:0007669"/>
    <property type="project" value="TreeGrafter"/>
</dbReference>
<dbReference type="InterPro" id="IPR013149">
    <property type="entry name" value="ADH-like_C"/>
</dbReference>
<dbReference type="GO" id="GO:0051903">
    <property type="term" value="F:S-(hydroxymethyl)glutathione dehydrogenase [NAD(P)+] activity"/>
    <property type="evidence" value="ECO:0007669"/>
    <property type="project" value="TreeGrafter"/>
</dbReference>
<dbReference type="GO" id="GO:0008270">
    <property type="term" value="F:zinc ion binding"/>
    <property type="evidence" value="ECO:0007669"/>
    <property type="project" value="TreeGrafter"/>
</dbReference>
<sequence length="383" mass="38406">MACGSTTAAPAPESPPTTATTGAAWTPARRHRWRRSAPTSNGSGSISTTPTTGKGRPRHGLACAASATNWSPTRPRTGSRSAGPTATGTTRPSVTDVAPGDRVVLVFVAGCGLWARCTAGRPALCPRAAAANTAGTLLSGGRRLSLGGTPVHHHLGVSGFARHAVVDRRSAVVVPADVPAPIAALFGCAVLTGMGAVVNTAGIRPGESAAVIGLGGVGLAAVLGAVVSGAHPVVAIDSLPAKRDLALRLGATAAFAPGEPGPLSDVLPDGADAVFEAAGRAQALEAAWSLTAPGGRTVPVGLPDPAERLSLPVTELVGQGRALLGSYLGDSVPQRDIPRYLARWRAGRLPVDLLLTGTRPLTAINDALDDLAGSGVVRQVLLP</sequence>
<dbReference type="InterPro" id="IPR036291">
    <property type="entry name" value="NAD(P)-bd_dom_sf"/>
</dbReference>
<keyword evidence="8" id="KW-1185">Reference proteome</keyword>
<organism evidence="7 8">
    <name type="scientific">Actinomadura pelletieri DSM 43383</name>
    <dbReference type="NCBI Taxonomy" id="1120940"/>
    <lineage>
        <taxon>Bacteria</taxon>
        <taxon>Bacillati</taxon>
        <taxon>Actinomycetota</taxon>
        <taxon>Actinomycetes</taxon>
        <taxon>Streptosporangiales</taxon>
        <taxon>Thermomonosporaceae</taxon>
        <taxon>Actinomadura</taxon>
    </lineage>
</organism>
<dbReference type="EMBL" id="RBWU01000004">
    <property type="protein sequence ID" value="RKS73574.1"/>
    <property type="molecule type" value="Genomic_DNA"/>
</dbReference>
<dbReference type="PANTHER" id="PTHR43880:SF12">
    <property type="entry name" value="ALCOHOL DEHYDROGENASE CLASS-3"/>
    <property type="match status" value="1"/>
</dbReference>
<evidence type="ECO:0000256" key="1">
    <source>
        <dbReference type="ARBA" id="ARBA00008072"/>
    </source>
</evidence>
<comment type="similarity">
    <text evidence="1">Belongs to the zinc-containing alcohol dehydrogenase family.</text>
</comment>
<evidence type="ECO:0000313" key="7">
    <source>
        <dbReference type="EMBL" id="RKS73574.1"/>
    </source>
</evidence>
<evidence type="ECO:0000313" key="8">
    <source>
        <dbReference type="Proteomes" id="UP000274601"/>
    </source>
</evidence>
<dbReference type="GO" id="GO:0046294">
    <property type="term" value="P:formaldehyde catabolic process"/>
    <property type="evidence" value="ECO:0007669"/>
    <property type="project" value="TreeGrafter"/>
</dbReference>
<dbReference type="Pfam" id="PF00107">
    <property type="entry name" value="ADH_zinc_N"/>
    <property type="match status" value="1"/>
</dbReference>
<evidence type="ECO:0000259" key="6">
    <source>
        <dbReference type="Pfam" id="PF00107"/>
    </source>
</evidence>
<feature type="region of interest" description="Disordered" evidence="5">
    <location>
        <begin position="1"/>
        <end position="96"/>
    </location>
</feature>
<gene>
    <name evidence="7" type="ORF">BZB76_4273</name>
</gene>
<evidence type="ECO:0000256" key="4">
    <source>
        <dbReference type="ARBA" id="ARBA00023027"/>
    </source>
</evidence>
<keyword evidence="2" id="KW-0479">Metal-binding</keyword>
<name>A0A495QLW4_9ACTN</name>
<dbReference type="PANTHER" id="PTHR43880">
    <property type="entry name" value="ALCOHOL DEHYDROGENASE"/>
    <property type="match status" value="1"/>
</dbReference>
<dbReference type="Gene3D" id="3.90.180.10">
    <property type="entry name" value="Medium-chain alcohol dehydrogenases, catalytic domain"/>
    <property type="match status" value="1"/>
</dbReference>